<dbReference type="NCBIfam" id="TIGR01826">
    <property type="entry name" value="CofD_related"/>
    <property type="match status" value="1"/>
</dbReference>
<dbReference type="GO" id="GO:0005737">
    <property type="term" value="C:cytoplasm"/>
    <property type="evidence" value="ECO:0007669"/>
    <property type="project" value="UniProtKB-SubCell"/>
</dbReference>
<evidence type="ECO:0000256" key="3">
    <source>
        <dbReference type="SAM" id="Phobius"/>
    </source>
</evidence>
<feature type="transmembrane region" description="Helical" evidence="3">
    <location>
        <begin position="48"/>
        <end position="69"/>
    </location>
</feature>
<dbReference type="OrthoDB" id="9783842at2"/>
<keyword evidence="1 2" id="KW-0963">Cytoplasm</keyword>
<evidence type="ECO:0000313" key="5">
    <source>
        <dbReference type="Proteomes" id="UP000006094"/>
    </source>
</evidence>
<sequence>MNIKNWIKPGLGIKRWIFLGILGMISFSTGIFSMGIDISSDILDKAHISIALIILGIILIFIGINNSFASILKVVNQYKNCGNMNREKVNKLIHRDKILNKGPKIVVIGGGTGLSVLLRGLKEYTSNITAIVTVADDGGGSGVLREDLGMLPPGDIRSCLLSLANTEPAMEKILQYRFKDGNLKGQSFGNLFIAAMNEIHGNFEVAIKEMSNVLAVTGRVIPMTLQDVKLYAKLKNGDIVQGESNIPEKSKELGSKIESVFLKPKKVHSPEDAIKAIRDADCIVLGPGSLYTSIIPNLLVKDIVKEIDKSNSIKIYISNVMTQPGETDDYSVIDHIDTIHKHTKKDIINYAIVNNGNISDTTLEKYFKDGAKPVIITEEEKEELLSKGICVVEDNLIDIKKNYIRHNAERLSEIIIGITSRI</sequence>
<dbReference type="GO" id="GO:0043743">
    <property type="term" value="F:LPPG:FO 2-phospho-L-lactate transferase activity"/>
    <property type="evidence" value="ECO:0007669"/>
    <property type="project" value="InterPro"/>
</dbReference>
<dbReference type="EMBL" id="CP003326">
    <property type="protein sequence ID" value="AFS79030.1"/>
    <property type="molecule type" value="Genomic_DNA"/>
</dbReference>
<feature type="transmembrane region" description="Helical" evidence="3">
    <location>
        <begin position="16"/>
        <end position="36"/>
    </location>
</feature>
<proteinExistence type="inferred from homology"/>
<comment type="subcellular location">
    <subcellularLocation>
        <location evidence="2">Cytoplasm</location>
    </subcellularLocation>
</comment>
<dbReference type="Pfam" id="PF01933">
    <property type="entry name" value="CofD"/>
    <property type="match status" value="1"/>
</dbReference>
<dbReference type="PATRIC" id="fig|1128398.3.peg.2088"/>
<keyword evidence="3" id="KW-0472">Membrane</keyword>
<comment type="similarity">
    <text evidence="2">Belongs to the gluconeogenesis factor family.</text>
</comment>
<name>K0B278_GOTA9</name>
<dbReference type="HAMAP" id="MF_00973">
    <property type="entry name" value="Gluconeogen_factor"/>
    <property type="match status" value="1"/>
</dbReference>
<dbReference type="GO" id="GO:0008360">
    <property type="term" value="P:regulation of cell shape"/>
    <property type="evidence" value="ECO:0007669"/>
    <property type="project" value="UniProtKB-UniRule"/>
</dbReference>
<keyword evidence="3" id="KW-1133">Transmembrane helix</keyword>
<dbReference type="eggNOG" id="COG0391">
    <property type="taxonomic scope" value="Bacteria"/>
</dbReference>
<evidence type="ECO:0000256" key="2">
    <source>
        <dbReference type="HAMAP-Rule" id="MF_00973"/>
    </source>
</evidence>
<comment type="function">
    <text evidence="2">Required for morphogenesis under gluconeogenic growth conditions.</text>
</comment>
<dbReference type="InterPro" id="IPR010119">
    <property type="entry name" value="Gluconeogen_factor"/>
</dbReference>
<keyword evidence="5" id="KW-1185">Reference proteome</keyword>
<reference evidence="4 5" key="1">
    <citation type="journal article" date="2012" name="PLoS ONE">
        <title>The purine-utilizing bacterium Clostridium acidurici 9a: a genome-guided metabolic reconsideration.</title>
        <authorList>
            <person name="Hartwich K."/>
            <person name="Poehlein A."/>
            <person name="Daniel R."/>
        </authorList>
    </citation>
    <scope>NUCLEOTIDE SEQUENCE [LARGE SCALE GENOMIC DNA]</scope>
    <source>
        <strain evidence="5">ATCC 7906 / DSM 604 / BCRC 14475 / CIP 104303 / KCTC 5404 / NCIMB 10678 / 9a</strain>
    </source>
</reference>
<dbReference type="CDD" id="cd07187">
    <property type="entry name" value="YvcK_like"/>
    <property type="match status" value="1"/>
</dbReference>
<dbReference type="AlphaFoldDB" id="K0B278"/>
<protein>
    <recommendedName>
        <fullName evidence="2">Putative gluconeogenesis factor</fullName>
    </recommendedName>
</protein>
<dbReference type="Proteomes" id="UP000006094">
    <property type="component" value="Chromosome"/>
</dbReference>
<dbReference type="PANTHER" id="PTHR30135">
    <property type="entry name" value="UNCHARACTERIZED PROTEIN YVCK-RELATED"/>
    <property type="match status" value="1"/>
</dbReference>
<dbReference type="RefSeq" id="WP_014968166.1">
    <property type="nucleotide sequence ID" value="NC_018664.1"/>
</dbReference>
<dbReference type="SUPFAM" id="SSF142338">
    <property type="entry name" value="CofD-like"/>
    <property type="match status" value="1"/>
</dbReference>
<evidence type="ECO:0000256" key="1">
    <source>
        <dbReference type="ARBA" id="ARBA00022490"/>
    </source>
</evidence>
<dbReference type="InterPro" id="IPR038136">
    <property type="entry name" value="CofD-like_dom_sf"/>
</dbReference>
<dbReference type="PANTHER" id="PTHR30135:SF3">
    <property type="entry name" value="GLUCONEOGENESIS FACTOR-RELATED"/>
    <property type="match status" value="1"/>
</dbReference>
<dbReference type="HOGENOM" id="CLU_044041_0_0_9"/>
<evidence type="ECO:0000313" key="4">
    <source>
        <dbReference type="EMBL" id="AFS79030.1"/>
    </source>
</evidence>
<dbReference type="InterPro" id="IPR002882">
    <property type="entry name" value="CofD"/>
</dbReference>
<accession>K0B278</accession>
<dbReference type="Gene3D" id="3.40.50.10680">
    <property type="entry name" value="CofD-like domains"/>
    <property type="match status" value="1"/>
</dbReference>
<dbReference type="STRING" id="1128398.Curi_c20260"/>
<organism evidence="4 5">
    <name type="scientific">Gottschalkia acidurici (strain ATCC 7906 / DSM 604 / BCRC 14475 / CIP 104303 / KCTC 5404 / NCIMB 10678 / 9a)</name>
    <name type="common">Clostridium acidurici</name>
    <dbReference type="NCBI Taxonomy" id="1128398"/>
    <lineage>
        <taxon>Bacteria</taxon>
        <taxon>Bacillati</taxon>
        <taxon>Bacillota</taxon>
        <taxon>Tissierellia</taxon>
        <taxon>Tissierellales</taxon>
        <taxon>Gottschalkiaceae</taxon>
        <taxon>Gottschalkia</taxon>
    </lineage>
</organism>
<gene>
    <name evidence="4" type="ordered locus">Curi_c20260</name>
</gene>
<keyword evidence="3" id="KW-0812">Transmembrane</keyword>
<dbReference type="KEGG" id="cad:Curi_c20260"/>